<gene>
    <name evidence="1" type="ORF">SDC9_184985</name>
</gene>
<dbReference type="EMBL" id="VSSQ01092136">
    <property type="protein sequence ID" value="MPN37466.1"/>
    <property type="molecule type" value="Genomic_DNA"/>
</dbReference>
<comment type="caution">
    <text evidence="1">The sequence shown here is derived from an EMBL/GenBank/DDBJ whole genome shotgun (WGS) entry which is preliminary data.</text>
</comment>
<organism evidence="1">
    <name type="scientific">bioreactor metagenome</name>
    <dbReference type="NCBI Taxonomy" id="1076179"/>
    <lineage>
        <taxon>unclassified sequences</taxon>
        <taxon>metagenomes</taxon>
        <taxon>ecological metagenomes</taxon>
    </lineage>
</organism>
<protein>
    <submittedName>
        <fullName evidence="1">Uncharacterized protein</fullName>
    </submittedName>
</protein>
<accession>A0A645HFX1</accession>
<sequence>MRLLRGGHDLGEDFRVLLAHVFDLHGEQRAVGEGLLQHLAGVVGVDMNLDDFVVIHQYQAVPQSVQEAPQKLGVLFGVPRADKLGAVAEGDLLGGERGEIRLFLKGGGSVSQKLGHGQAPQLVEHALENH</sequence>
<evidence type="ECO:0000313" key="1">
    <source>
        <dbReference type="EMBL" id="MPN37466.1"/>
    </source>
</evidence>
<proteinExistence type="predicted"/>
<name>A0A645HFX1_9ZZZZ</name>
<reference evidence="1" key="1">
    <citation type="submission" date="2019-08" db="EMBL/GenBank/DDBJ databases">
        <authorList>
            <person name="Kucharzyk K."/>
            <person name="Murdoch R.W."/>
            <person name="Higgins S."/>
            <person name="Loffler F."/>
        </authorList>
    </citation>
    <scope>NUCLEOTIDE SEQUENCE</scope>
</reference>
<dbReference type="AlphaFoldDB" id="A0A645HFX1"/>